<dbReference type="AlphaFoldDB" id="A0A830BYJ6"/>
<name>A0A830BYJ6_9LAMI</name>
<keyword evidence="1" id="KW-0689">Ribosomal protein</keyword>
<dbReference type="GO" id="GO:0005840">
    <property type="term" value="C:ribosome"/>
    <property type="evidence" value="ECO:0007669"/>
    <property type="project" value="UniProtKB-KW"/>
</dbReference>
<keyword evidence="1" id="KW-0687">Ribonucleoprotein</keyword>
<dbReference type="GO" id="GO:0003735">
    <property type="term" value="F:structural constituent of ribosome"/>
    <property type="evidence" value="ECO:0007669"/>
    <property type="project" value="InterPro"/>
</dbReference>
<dbReference type="OrthoDB" id="1913124at2759"/>
<gene>
    <name evidence="1" type="ORF">PHJA_001398200</name>
</gene>
<evidence type="ECO:0000313" key="2">
    <source>
        <dbReference type="Proteomes" id="UP000653305"/>
    </source>
</evidence>
<protein>
    <submittedName>
        <fullName evidence="1">30S ribosomal protein s11 chloroplastic</fullName>
    </submittedName>
</protein>
<reference evidence="1" key="1">
    <citation type="submission" date="2020-07" db="EMBL/GenBank/DDBJ databases">
        <title>Ethylene signaling mediates host invasion by parasitic plants.</title>
        <authorList>
            <person name="Yoshida S."/>
        </authorList>
    </citation>
    <scope>NUCLEOTIDE SEQUENCE</scope>
    <source>
        <strain evidence="1">Okayama</strain>
    </source>
</reference>
<keyword evidence="2" id="KW-1185">Reference proteome</keyword>
<comment type="caution">
    <text evidence="1">The sequence shown here is derived from an EMBL/GenBank/DDBJ whole genome shotgun (WGS) entry which is preliminary data.</text>
</comment>
<dbReference type="Proteomes" id="UP000653305">
    <property type="component" value="Unassembled WGS sequence"/>
</dbReference>
<dbReference type="InterPro" id="IPR001971">
    <property type="entry name" value="Ribosomal_uS11"/>
</dbReference>
<accession>A0A830BYJ6</accession>
<organism evidence="1 2">
    <name type="scientific">Phtheirospermum japonicum</name>
    <dbReference type="NCBI Taxonomy" id="374723"/>
    <lineage>
        <taxon>Eukaryota</taxon>
        <taxon>Viridiplantae</taxon>
        <taxon>Streptophyta</taxon>
        <taxon>Embryophyta</taxon>
        <taxon>Tracheophyta</taxon>
        <taxon>Spermatophyta</taxon>
        <taxon>Magnoliopsida</taxon>
        <taxon>eudicotyledons</taxon>
        <taxon>Gunneridae</taxon>
        <taxon>Pentapetalae</taxon>
        <taxon>asterids</taxon>
        <taxon>lamiids</taxon>
        <taxon>Lamiales</taxon>
        <taxon>Orobanchaceae</taxon>
        <taxon>Orobanchaceae incertae sedis</taxon>
        <taxon>Phtheirospermum</taxon>
    </lineage>
</organism>
<dbReference type="GO" id="GO:0006412">
    <property type="term" value="P:translation"/>
    <property type="evidence" value="ECO:0007669"/>
    <property type="project" value="InterPro"/>
</dbReference>
<sequence length="58" mass="6480">MRRGIPFDAQTAAANAICTVVDQSVQQEVMIKGSSLGRDSALRAIRRHEILLTFLYEM</sequence>
<dbReference type="EMBL" id="BMAC01000282">
    <property type="protein sequence ID" value="GFP92540.1"/>
    <property type="molecule type" value="Genomic_DNA"/>
</dbReference>
<evidence type="ECO:0000313" key="1">
    <source>
        <dbReference type="EMBL" id="GFP92540.1"/>
    </source>
</evidence>
<dbReference type="Pfam" id="PF00411">
    <property type="entry name" value="Ribosomal_S11"/>
    <property type="match status" value="1"/>
</dbReference>
<proteinExistence type="predicted"/>